<keyword evidence="3" id="KW-1185">Reference proteome</keyword>
<sequence>MRFYEDIEVGETDRVGEYQVTKEEIVEFAEKYDPQPFHTDEEAAQRSIFGELVASGWHTGAICMRLTVERQRDIATLAGIGVDNLRWHAPLTPGDELHLETEVVDKRPSDRRDDRGYVTTRVEGWTGSGEMIISFEGIALVERRDD</sequence>
<dbReference type="EMBL" id="FOZK01000006">
    <property type="protein sequence ID" value="SFS12629.1"/>
    <property type="molecule type" value="Genomic_DNA"/>
</dbReference>
<dbReference type="OrthoDB" id="225748at2157"/>
<reference evidence="2 3" key="1">
    <citation type="submission" date="2016-10" db="EMBL/GenBank/DDBJ databases">
        <authorList>
            <person name="de Groot N.N."/>
        </authorList>
    </citation>
    <scope>NUCLEOTIDE SEQUENCE [LARGE SCALE GENOMIC DNA]</scope>
    <source>
        <strain evidence="2 3">CGMCC 1.10457</strain>
    </source>
</reference>
<dbReference type="InterPro" id="IPR029069">
    <property type="entry name" value="HotDog_dom_sf"/>
</dbReference>
<dbReference type="InterPro" id="IPR052342">
    <property type="entry name" value="MCH/BMMD"/>
</dbReference>
<organism evidence="2 3">
    <name type="scientific">Halomicrobium zhouii</name>
    <dbReference type="NCBI Taxonomy" id="767519"/>
    <lineage>
        <taxon>Archaea</taxon>
        <taxon>Methanobacteriati</taxon>
        <taxon>Methanobacteriota</taxon>
        <taxon>Stenosarchaea group</taxon>
        <taxon>Halobacteria</taxon>
        <taxon>Halobacteriales</taxon>
        <taxon>Haloarculaceae</taxon>
        <taxon>Halomicrobium</taxon>
    </lineage>
</organism>
<gene>
    <name evidence="2" type="ORF">SAMN05216559_4092</name>
</gene>
<name>A0A1I6MA93_9EURY</name>
<dbReference type="PANTHER" id="PTHR43664">
    <property type="entry name" value="MONOAMINE OXIDASE-RELATED"/>
    <property type="match status" value="1"/>
</dbReference>
<dbReference type="Proteomes" id="UP000199062">
    <property type="component" value="Unassembled WGS sequence"/>
</dbReference>
<dbReference type="RefSeq" id="WP_089819236.1">
    <property type="nucleotide sequence ID" value="NZ_FOZK01000006.1"/>
</dbReference>
<protein>
    <submittedName>
        <fullName evidence="2">Acyl dehydratase</fullName>
    </submittedName>
</protein>
<dbReference type="Gene3D" id="3.10.129.10">
    <property type="entry name" value="Hotdog Thioesterase"/>
    <property type="match status" value="1"/>
</dbReference>
<evidence type="ECO:0000313" key="3">
    <source>
        <dbReference type="Proteomes" id="UP000199062"/>
    </source>
</evidence>
<accession>A0A1I6MA93</accession>
<feature type="domain" description="MaoC-like" evidence="1">
    <location>
        <begin position="14"/>
        <end position="112"/>
    </location>
</feature>
<dbReference type="Pfam" id="PF01575">
    <property type="entry name" value="MaoC_dehydratas"/>
    <property type="match status" value="1"/>
</dbReference>
<dbReference type="STRING" id="767519.SAMN05216559_4092"/>
<dbReference type="AlphaFoldDB" id="A0A1I6MA93"/>
<dbReference type="InterPro" id="IPR002539">
    <property type="entry name" value="MaoC-like_dom"/>
</dbReference>
<evidence type="ECO:0000313" key="2">
    <source>
        <dbReference type="EMBL" id="SFS12629.1"/>
    </source>
</evidence>
<dbReference type="CDD" id="cd03454">
    <property type="entry name" value="YdeM"/>
    <property type="match status" value="1"/>
</dbReference>
<evidence type="ECO:0000259" key="1">
    <source>
        <dbReference type="Pfam" id="PF01575"/>
    </source>
</evidence>
<dbReference type="PANTHER" id="PTHR43664:SF1">
    <property type="entry name" value="BETA-METHYLMALYL-COA DEHYDRATASE"/>
    <property type="match status" value="1"/>
</dbReference>
<proteinExistence type="predicted"/>
<dbReference type="SUPFAM" id="SSF54637">
    <property type="entry name" value="Thioesterase/thiol ester dehydrase-isomerase"/>
    <property type="match status" value="1"/>
</dbReference>